<sequence>MDIERQLSRGTISFKTCSRYMASYDGNSDDVKAAVHSWLLMEILDGIGTPLFRIVVPYVRSLPIF</sequence>
<accession>A0A6A4G9X5</accession>
<proteinExistence type="predicted"/>
<organism evidence="1 2">
    <name type="scientific">Gymnopus androsaceus JB14</name>
    <dbReference type="NCBI Taxonomy" id="1447944"/>
    <lineage>
        <taxon>Eukaryota</taxon>
        <taxon>Fungi</taxon>
        <taxon>Dikarya</taxon>
        <taxon>Basidiomycota</taxon>
        <taxon>Agaricomycotina</taxon>
        <taxon>Agaricomycetes</taxon>
        <taxon>Agaricomycetidae</taxon>
        <taxon>Agaricales</taxon>
        <taxon>Marasmiineae</taxon>
        <taxon>Omphalotaceae</taxon>
        <taxon>Gymnopus</taxon>
    </lineage>
</organism>
<reference evidence="1" key="1">
    <citation type="journal article" date="2019" name="Environ. Microbiol.">
        <title>Fungal ecological strategies reflected in gene transcription - a case study of two litter decomposers.</title>
        <authorList>
            <person name="Barbi F."/>
            <person name="Kohler A."/>
            <person name="Barry K."/>
            <person name="Baskaran P."/>
            <person name="Daum C."/>
            <person name="Fauchery L."/>
            <person name="Ihrmark K."/>
            <person name="Kuo A."/>
            <person name="LaButti K."/>
            <person name="Lipzen A."/>
            <person name="Morin E."/>
            <person name="Grigoriev I.V."/>
            <person name="Henrissat B."/>
            <person name="Lindahl B."/>
            <person name="Martin F."/>
        </authorList>
    </citation>
    <scope>NUCLEOTIDE SEQUENCE</scope>
    <source>
        <strain evidence="1">JB14</strain>
    </source>
</reference>
<dbReference type="AlphaFoldDB" id="A0A6A4G9X5"/>
<evidence type="ECO:0000313" key="2">
    <source>
        <dbReference type="Proteomes" id="UP000799118"/>
    </source>
</evidence>
<name>A0A6A4G9X5_9AGAR</name>
<gene>
    <name evidence="1" type="ORF">BT96DRAFT_1010979</name>
</gene>
<evidence type="ECO:0000313" key="1">
    <source>
        <dbReference type="EMBL" id="KAE9382276.1"/>
    </source>
</evidence>
<dbReference type="EMBL" id="ML771879">
    <property type="protein sequence ID" value="KAE9382276.1"/>
    <property type="molecule type" value="Genomic_DNA"/>
</dbReference>
<keyword evidence="2" id="KW-1185">Reference proteome</keyword>
<dbReference type="Proteomes" id="UP000799118">
    <property type="component" value="Unassembled WGS sequence"/>
</dbReference>
<protein>
    <submittedName>
        <fullName evidence="1">Uncharacterized protein</fullName>
    </submittedName>
</protein>